<dbReference type="AlphaFoldDB" id="A0A9W4SK96"/>
<evidence type="ECO:0000256" key="1">
    <source>
        <dbReference type="SAM" id="MobiDB-lite"/>
    </source>
</evidence>
<dbReference type="Proteomes" id="UP001153678">
    <property type="component" value="Unassembled WGS sequence"/>
</dbReference>
<protein>
    <submittedName>
        <fullName evidence="2">10734_t:CDS:1</fullName>
    </submittedName>
</protein>
<sequence>MPKKQGKKQAKHKENKPIKKVAWSKEDEEHRKKLIECAERYAKAQQEVLSIPGTSVIEDIQYAMSLQYEEYKANTCPDRFEHKYDLSLAESPTKEALVASRIMEEYSDLTTVLHRDLNYDIYWAVNETGEILDKAIGYDNHLEEEESDSVECLYTKKVYGAYTSSPVPPQPEYNNIRMLKECIPVYSVCIIIFPDSDFSLHIAL</sequence>
<evidence type="ECO:0000313" key="3">
    <source>
        <dbReference type="Proteomes" id="UP001153678"/>
    </source>
</evidence>
<feature type="compositionally biased region" description="Basic residues" evidence="1">
    <location>
        <begin position="1"/>
        <end position="14"/>
    </location>
</feature>
<feature type="region of interest" description="Disordered" evidence="1">
    <location>
        <begin position="1"/>
        <end position="25"/>
    </location>
</feature>
<keyword evidence="3" id="KW-1185">Reference proteome</keyword>
<accession>A0A9W4SK96</accession>
<organism evidence="2 3">
    <name type="scientific">Funneliformis geosporum</name>
    <dbReference type="NCBI Taxonomy" id="1117311"/>
    <lineage>
        <taxon>Eukaryota</taxon>
        <taxon>Fungi</taxon>
        <taxon>Fungi incertae sedis</taxon>
        <taxon>Mucoromycota</taxon>
        <taxon>Glomeromycotina</taxon>
        <taxon>Glomeromycetes</taxon>
        <taxon>Glomerales</taxon>
        <taxon>Glomeraceae</taxon>
        <taxon>Funneliformis</taxon>
    </lineage>
</organism>
<evidence type="ECO:0000313" key="2">
    <source>
        <dbReference type="EMBL" id="CAI2172191.1"/>
    </source>
</evidence>
<proteinExistence type="predicted"/>
<reference evidence="2" key="1">
    <citation type="submission" date="2022-08" db="EMBL/GenBank/DDBJ databases">
        <authorList>
            <person name="Kallberg Y."/>
            <person name="Tangrot J."/>
            <person name="Rosling A."/>
        </authorList>
    </citation>
    <scope>NUCLEOTIDE SEQUENCE</scope>
    <source>
        <strain evidence="2">Wild A</strain>
    </source>
</reference>
<dbReference type="OrthoDB" id="2306584at2759"/>
<name>A0A9W4SK96_9GLOM</name>
<gene>
    <name evidence="2" type="ORF">FWILDA_LOCUS5454</name>
</gene>
<dbReference type="EMBL" id="CAMKVN010000909">
    <property type="protein sequence ID" value="CAI2172191.1"/>
    <property type="molecule type" value="Genomic_DNA"/>
</dbReference>
<comment type="caution">
    <text evidence="2">The sequence shown here is derived from an EMBL/GenBank/DDBJ whole genome shotgun (WGS) entry which is preliminary data.</text>
</comment>